<name>A0A6C0J984_9ZZZZ</name>
<accession>A0A6C0J984</accession>
<proteinExistence type="predicted"/>
<reference evidence="1" key="1">
    <citation type="journal article" date="2020" name="Nature">
        <title>Giant virus diversity and host interactions through global metagenomics.</title>
        <authorList>
            <person name="Schulz F."/>
            <person name="Roux S."/>
            <person name="Paez-Espino D."/>
            <person name="Jungbluth S."/>
            <person name="Walsh D.A."/>
            <person name="Denef V.J."/>
            <person name="McMahon K.D."/>
            <person name="Konstantinidis K.T."/>
            <person name="Eloe-Fadrosh E.A."/>
            <person name="Kyrpides N.C."/>
            <person name="Woyke T."/>
        </authorList>
    </citation>
    <scope>NUCLEOTIDE SEQUENCE</scope>
    <source>
        <strain evidence="1">GVMAG-M-3300025860-25</strain>
    </source>
</reference>
<protein>
    <submittedName>
        <fullName evidence="1">Uncharacterized protein</fullName>
    </submittedName>
</protein>
<dbReference type="EMBL" id="MN740337">
    <property type="protein sequence ID" value="QHU01306.1"/>
    <property type="molecule type" value="Genomic_DNA"/>
</dbReference>
<sequence>MCGGCYDTPLTSIEHSDGRTRIVHPPPPPYVSTVILGVKHNLGFYHALYYYPEIELLDPRNKPTGLIGTTEFKCYNLPAYNLYLSIPNPEKELNYINGIAWLGAKKGDIGYNEKGKPIILGDSYPKRIANKYMGWQEECIYKFRCSKCKTPYIYKMCDCTIEVTLPKYTK</sequence>
<dbReference type="AlphaFoldDB" id="A0A6C0J984"/>
<organism evidence="1">
    <name type="scientific">viral metagenome</name>
    <dbReference type="NCBI Taxonomy" id="1070528"/>
    <lineage>
        <taxon>unclassified sequences</taxon>
        <taxon>metagenomes</taxon>
        <taxon>organismal metagenomes</taxon>
    </lineage>
</organism>
<evidence type="ECO:0000313" key="1">
    <source>
        <dbReference type="EMBL" id="QHU01306.1"/>
    </source>
</evidence>